<feature type="transmembrane region" description="Helical" evidence="1">
    <location>
        <begin position="32"/>
        <end position="52"/>
    </location>
</feature>
<evidence type="ECO:0000313" key="2">
    <source>
        <dbReference type="EMBL" id="WHX10604.1"/>
    </source>
</evidence>
<keyword evidence="1" id="KW-0472">Membrane</keyword>
<dbReference type="EMBL" id="CP126056">
    <property type="protein sequence ID" value="WHX10604.1"/>
    <property type="molecule type" value="Genomic_DNA"/>
</dbReference>
<organism evidence="2 3">
    <name type="scientific">Phocaeicola dorei</name>
    <dbReference type="NCBI Taxonomy" id="357276"/>
    <lineage>
        <taxon>Bacteria</taxon>
        <taxon>Pseudomonadati</taxon>
        <taxon>Bacteroidota</taxon>
        <taxon>Bacteroidia</taxon>
        <taxon>Bacteroidales</taxon>
        <taxon>Bacteroidaceae</taxon>
        <taxon>Phocaeicola</taxon>
    </lineage>
</organism>
<evidence type="ECO:0000256" key="1">
    <source>
        <dbReference type="SAM" id="Phobius"/>
    </source>
</evidence>
<reference evidence="2" key="1">
    <citation type="journal article" date="2023" name="Nat. Commun.">
        <title>Identification of a novel Human Milk Oligosaccharides utilization cluster in the infant gut commensal Bacteroides dorei.</title>
        <authorList>
            <person name="Kijner S."/>
            <person name="Ennis D."/>
            <person name="Shmorak S."/>
            <person name="Florentin A."/>
            <person name="Yassour M."/>
        </authorList>
    </citation>
    <scope>NUCLEOTIDE SEQUENCE</scope>
    <source>
        <strain evidence="2">2</strain>
    </source>
</reference>
<sequence length="212" mass="24541">MVIADMMDIKNILKDFSRLAEARKNHTFRTRLVFIFCAATIAMVLFFSYRVVNSAMDKILVVNEGGELLRFKAMQQDLLYESLLKNHCYHTAYYLNSFDRLSLQENRARALFLVNKPDANTIFAKYQADRGYGDALELGVVYRTEFEKMLSVSVSGDEYHVTFSSVLSIINGNDVRKIRILSEGTVIRTTPRFPENTSGFFFRTYNQQYEMP</sequence>
<protein>
    <recommendedName>
        <fullName evidence="4">Conjugative transposon protein TraK</fullName>
    </recommendedName>
</protein>
<gene>
    <name evidence="2" type="ORF">QNN11_03715</name>
</gene>
<dbReference type="RefSeq" id="WP_227224110.1">
    <property type="nucleotide sequence ID" value="NZ_JBBNFI010000004.1"/>
</dbReference>
<dbReference type="Proteomes" id="UP001177934">
    <property type="component" value="Chromosome"/>
</dbReference>
<accession>A0AA95HTH1</accession>
<evidence type="ECO:0000313" key="3">
    <source>
        <dbReference type="Proteomes" id="UP001177934"/>
    </source>
</evidence>
<evidence type="ECO:0008006" key="4">
    <source>
        <dbReference type="Google" id="ProtNLM"/>
    </source>
</evidence>
<name>A0AA95HTH1_9BACT</name>
<dbReference type="AlphaFoldDB" id="A0AA95HTH1"/>
<keyword evidence="1" id="KW-0812">Transmembrane</keyword>
<keyword evidence="1" id="KW-1133">Transmembrane helix</keyword>
<proteinExistence type="predicted"/>